<evidence type="ECO:0000256" key="4">
    <source>
        <dbReference type="ARBA" id="ARBA00022750"/>
    </source>
</evidence>
<keyword evidence="3" id="KW-0732">Signal</keyword>
<dbReference type="InterPro" id="IPR033121">
    <property type="entry name" value="PEPTIDASE_A1"/>
</dbReference>
<dbReference type="AlphaFoldDB" id="G7E696"/>
<organism evidence="8 9">
    <name type="scientific">Mixia osmundae (strain CBS 9802 / IAM 14324 / JCM 22182 / KY 12970)</name>
    <dbReference type="NCBI Taxonomy" id="764103"/>
    <lineage>
        <taxon>Eukaryota</taxon>
        <taxon>Fungi</taxon>
        <taxon>Dikarya</taxon>
        <taxon>Basidiomycota</taxon>
        <taxon>Pucciniomycotina</taxon>
        <taxon>Mixiomycetes</taxon>
        <taxon>Mixiales</taxon>
        <taxon>Mixiaceae</taxon>
        <taxon>Mixia</taxon>
    </lineage>
</organism>
<name>G7E696_MIXOS</name>
<dbReference type="EMBL" id="BABT02000150">
    <property type="protein sequence ID" value="GAA98356.1"/>
    <property type="molecule type" value="Genomic_DNA"/>
</dbReference>
<dbReference type="InParanoid" id="G7E696"/>
<dbReference type="InterPro" id="IPR001969">
    <property type="entry name" value="Aspartic_peptidase_AS"/>
</dbReference>
<evidence type="ECO:0000313" key="8">
    <source>
        <dbReference type="EMBL" id="GAA98356.1"/>
    </source>
</evidence>
<evidence type="ECO:0000256" key="5">
    <source>
        <dbReference type="ARBA" id="ARBA00022801"/>
    </source>
</evidence>
<keyword evidence="2" id="KW-0645">Protease</keyword>
<dbReference type="PANTHER" id="PTHR47965:SF12">
    <property type="entry name" value="ASPARTIC PROTEINASE 3-RELATED"/>
    <property type="match status" value="1"/>
</dbReference>
<dbReference type="eggNOG" id="ENOG502T2SV">
    <property type="taxonomic scope" value="Eukaryota"/>
</dbReference>
<evidence type="ECO:0000313" key="9">
    <source>
        <dbReference type="Proteomes" id="UP000009131"/>
    </source>
</evidence>
<dbReference type="PROSITE" id="PS51767">
    <property type="entry name" value="PEPTIDASE_A1"/>
    <property type="match status" value="1"/>
</dbReference>
<reference evidence="8 9" key="1">
    <citation type="journal article" date="2011" name="J. Gen. Appl. Microbiol.">
        <title>Draft genome sequencing of the enigmatic basidiomycete Mixia osmundae.</title>
        <authorList>
            <person name="Nishida H."/>
            <person name="Nagatsuka Y."/>
            <person name="Sugiyama J."/>
        </authorList>
    </citation>
    <scope>NUCLEOTIDE SEQUENCE [LARGE SCALE GENOMIC DNA]</scope>
    <source>
        <strain evidence="9">CBS 9802 / IAM 14324 / JCM 22182 / KY 12970</strain>
    </source>
</reference>
<dbReference type="Pfam" id="PF00026">
    <property type="entry name" value="Asp"/>
    <property type="match status" value="1"/>
</dbReference>
<reference evidence="8 9" key="2">
    <citation type="journal article" date="2012" name="Open Biol.">
        <title>Characteristics of nucleosomes and linker DNA regions on the genome of the basidiomycete Mixia osmundae revealed by mono- and dinucleosome mapping.</title>
        <authorList>
            <person name="Nishida H."/>
            <person name="Kondo S."/>
            <person name="Matsumoto T."/>
            <person name="Suzuki Y."/>
            <person name="Yoshikawa H."/>
            <person name="Taylor T.D."/>
            <person name="Sugiyama J."/>
        </authorList>
    </citation>
    <scope>NUCLEOTIDE SEQUENCE [LARGE SCALE GENOMIC DNA]</scope>
    <source>
        <strain evidence="9">CBS 9802 / IAM 14324 / JCM 22182 / KY 12970</strain>
    </source>
</reference>
<feature type="domain" description="Peptidase A1" evidence="7">
    <location>
        <begin position="179"/>
        <end position="498"/>
    </location>
</feature>
<evidence type="ECO:0000256" key="2">
    <source>
        <dbReference type="ARBA" id="ARBA00022670"/>
    </source>
</evidence>
<dbReference type="CDD" id="cd05471">
    <property type="entry name" value="pepsin_like"/>
    <property type="match status" value="1"/>
</dbReference>
<gene>
    <name evidence="8" type="primary">Mo05042</name>
    <name evidence="8" type="ORF">E5Q_05042</name>
</gene>
<comment type="caution">
    <text evidence="8">The sequence shown here is derived from an EMBL/GenBank/DDBJ whole genome shotgun (WGS) entry which is preliminary data.</text>
</comment>
<evidence type="ECO:0000256" key="6">
    <source>
        <dbReference type="ARBA" id="ARBA00023145"/>
    </source>
</evidence>
<protein>
    <recommendedName>
        <fullName evidence="7">Peptidase A1 domain-containing protein</fullName>
    </recommendedName>
</protein>
<dbReference type="GO" id="GO:0004190">
    <property type="term" value="F:aspartic-type endopeptidase activity"/>
    <property type="evidence" value="ECO:0007669"/>
    <property type="project" value="UniProtKB-KW"/>
</dbReference>
<accession>G7E696</accession>
<dbReference type="SUPFAM" id="SSF50630">
    <property type="entry name" value="Acid proteases"/>
    <property type="match status" value="1"/>
</dbReference>
<dbReference type="InterPro" id="IPR001461">
    <property type="entry name" value="Aspartic_peptidase_A1"/>
</dbReference>
<dbReference type="InterPro" id="IPR021109">
    <property type="entry name" value="Peptidase_aspartic_dom_sf"/>
</dbReference>
<keyword evidence="5" id="KW-0378">Hydrolase</keyword>
<evidence type="ECO:0000259" key="7">
    <source>
        <dbReference type="PROSITE" id="PS51767"/>
    </source>
</evidence>
<dbReference type="RefSeq" id="XP_014569132.1">
    <property type="nucleotide sequence ID" value="XM_014713646.1"/>
</dbReference>
<dbReference type="Proteomes" id="UP000009131">
    <property type="component" value="Unassembled WGS sequence"/>
</dbReference>
<dbReference type="HOGENOM" id="CLU_041696_0_0_1"/>
<dbReference type="GO" id="GO:0006508">
    <property type="term" value="P:proteolysis"/>
    <property type="evidence" value="ECO:0007669"/>
    <property type="project" value="UniProtKB-KW"/>
</dbReference>
<keyword evidence="9" id="KW-1185">Reference proteome</keyword>
<dbReference type="Gene3D" id="2.40.70.10">
    <property type="entry name" value="Acid Proteases"/>
    <property type="match status" value="2"/>
</dbReference>
<evidence type="ECO:0000256" key="1">
    <source>
        <dbReference type="ARBA" id="ARBA00007447"/>
    </source>
</evidence>
<keyword evidence="4" id="KW-0064">Aspartyl protease</keyword>
<dbReference type="OrthoDB" id="15189at2759"/>
<sequence length="505" mass="55212">MGALPAVRVAHVKQSFLTATGQEEVDAFGRCRPVRGTDVSNWQAAQIVLSQPLSIIAQEPSYPDRALQHSGDRVHFRLFDLRWLESAWLRSTIPLRGRLSNLLQAVLRLCMRRSSPRTASASQPLCKDKMLDSMVLFSLATVASAVITLPVHRLPVQKDALARRHHRNLPISEIGHTAFYTNITVGGILYPNVIIDTGSSISWVQNFVLSHSGINTTEHFKEKFGDGSSVDAFMVRDTVGLGKLRLNTTIGSVLTGSRPDSAQANGIIGFGPEFLARQYFDKPTRYRVLMEELVAAGAIERNVLCLTFKPVDTTASHAVDSQAMTLGGINASLLQSPPVYTPRLPAILNPQGKPRLYWSALVEFPSIGLLKTDSKAAYTLFDSGTTFSAIPKPYFDKWFSQIPGAFMDAQVEAVGFPRSSIEHIPSLDFRIEGVTFAMPGASLLLPDDYAASLGFDIKKNAYSFVTKGDEGKGGIFGVYHHERFAVVLDADNETIGVAKTSFSPA</sequence>
<evidence type="ECO:0000256" key="3">
    <source>
        <dbReference type="ARBA" id="ARBA00022729"/>
    </source>
</evidence>
<dbReference type="InterPro" id="IPR034164">
    <property type="entry name" value="Pepsin-like_dom"/>
</dbReference>
<proteinExistence type="inferred from homology"/>
<dbReference type="PANTHER" id="PTHR47965">
    <property type="entry name" value="ASPARTYL PROTEASE-RELATED"/>
    <property type="match status" value="1"/>
</dbReference>
<comment type="similarity">
    <text evidence="1">Belongs to the peptidase A1 family.</text>
</comment>
<keyword evidence="6" id="KW-0865">Zymogen</keyword>
<dbReference type="PROSITE" id="PS00141">
    <property type="entry name" value="ASP_PROTEASE"/>
    <property type="match status" value="1"/>
</dbReference>